<keyword evidence="6" id="KW-0812">Transmembrane</keyword>
<keyword evidence="4" id="KW-0560">Oxidoreductase</keyword>
<sequence length="395" mass="42163">MRRPSAGDGPRIAVVGGGVGGLAVAAFLRQAGLSAKVFEQAREFGGVGGGLVITPNAARLLRRLGVLDRLRRDAAPLDWGWEFRRWQDGTVLAREQLAGVCERLYGERTYVAGRAALLDAIRSAVPEDAIDLGARCAAIEERPGEIRLKFADGSSTKADIVIGADGVHSVVRDAVAETTTPAESGMCAFRSIVPAELAPTFALRRAQTLWVGPGRHLVHYPVDGGRSVNLLGFAPAAPGAKESWSATAARKEFLAEFEGWDPRVAELIRAGGRPGRWSVLHHKPLPRWSTSRITLLGDAAHPLAPDFAQSAAQAIEDAAVLAACLAEHIDQPATALQLYQGSRIPRIAKLQRAGRDLSRINHLPDGSEQRARDRALAAAGPLAASSWIYKYDAVA</sequence>
<evidence type="ECO:0000313" key="8">
    <source>
        <dbReference type="EMBL" id="MBR7826985.1"/>
    </source>
</evidence>
<dbReference type="SUPFAM" id="SSF54373">
    <property type="entry name" value="FAD-linked reductases, C-terminal domain"/>
    <property type="match status" value="1"/>
</dbReference>
<feature type="domain" description="FAD-binding" evidence="7">
    <location>
        <begin position="12"/>
        <end position="350"/>
    </location>
</feature>
<dbReference type="AlphaFoldDB" id="A0A941E610"/>
<keyword evidence="9" id="KW-1185">Reference proteome</keyword>
<evidence type="ECO:0000259" key="7">
    <source>
        <dbReference type="Pfam" id="PF01494"/>
    </source>
</evidence>
<accession>A0A941E610</accession>
<evidence type="ECO:0000256" key="1">
    <source>
        <dbReference type="ARBA" id="ARBA00001974"/>
    </source>
</evidence>
<dbReference type="SUPFAM" id="SSF51905">
    <property type="entry name" value="FAD/NAD(P)-binding domain"/>
    <property type="match status" value="1"/>
</dbReference>
<dbReference type="EMBL" id="JAGSOH010000026">
    <property type="protein sequence ID" value="MBR7826985.1"/>
    <property type="molecule type" value="Genomic_DNA"/>
</dbReference>
<keyword evidence="6" id="KW-0472">Membrane</keyword>
<dbReference type="PRINTS" id="PR00420">
    <property type="entry name" value="RNGMNOXGNASE"/>
</dbReference>
<evidence type="ECO:0000256" key="4">
    <source>
        <dbReference type="ARBA" id="ARBA00023002"/>
    </source>
</evidence>
<dbReference type="GO" id="GO:0004497">
    <property type="term" value="F:monooxygenase activity"/>
    <property type="evidence" value="ECO:0007669"/>
    <property type="project" value="UniProtKB-KW"/>
</dbReference>
<comment type="caution">
    <text evidence="8">The sequence shown here is derived from an EMBL/GenBank/DDBJ whole genome shotgun (WGS) entry which is preliminary data.</text>
</comment>
<dbReference type="Proteomes" id="UP000676325">
    <property type="component" value="Unassembled WGS sequence"/>
</dbReference>
<organism evidence="8 9">
    <name type="scientific">Actinospica acidithermotolerans</name>
    <dbReference type="NCBI Taxonomy" id="2828514"/>
    <lineage>
        <taxon>Bacteria</taxon>
        <taxon>Bacillati</taxon>
        <taxon>Actinomycetota</taxon>
        <taxon>Actinomycetes</taxon>
        <taxon>Catenulisporales</taxon>
        <taxon>Actinospicaceae</taxon>
        <taxon>Actinospica</taxon>
    </lineage>
</organism>
<evidence type="ECO:0000256" key="5">
    <source>
        <dbReference type="ARBA" id="ARBA00023033"/>
    </source>
</evidence>
<gene>
    <name evidence="8" type="ORF">KDK95_11775</name>
</gene>
<dbReference type="InterPro" id="IPR002938">
    <property type="entry name" value="FAD-bd"/>
</dbReference>
<evidence type="ECO:0000256" key="3">
    <source>
        <dbReference type="ARBA" id="ARBA00022827"/>
    </source>
</evidence>
<dbReference type="Pfam" id="PF01494">
    <property type="entry name" value="FAD_binding_3"/>
    <property type="match status" value="1"/>
</dbReference>
<reference evidence="8" key="1">
    <citation type="submission" date="2021-04" db="EMBL/GenBank/DDBJ databases">
        <title>Genome based classification of Actinospica acidithermotolerans sp. nov., an actinobacterium isolated from an Indonesian hot spring.</title>
        <authorList>
            <person name="Kusuma A.B."/>
            <person name="Putra K.E."/>
            <person name="Nafisah S."/>
            <person name="Loh J."/>
            <person name="Nouioui I."/>
            <person name="Goodfellow M."/>
        </authorList>
    </citation>
    <scope>NUCLEOTIDE SEQUENCE</scope>
    <source>
        <strain evidence="8">MGRD01-02</strain>
    </source>
</reference>
<dbReference type="InterPro" id="IPR036188">
    <property type="entry name" value="FAD/NAD-bd_sf"/>
</dbReference>
<dbReference type="PANTHER" id="PTHR13789:SF318">
    <property type="entry name" value="GERANYLGERANYL DIPHOSPHATE REDUCTASE"/>
    <property type="match status" value="1"/>
</dbReference>
<evidence type="ECO:0000256" key="6">
    <source>
        <dbReference type="SAM" id="Phobius"/>
    </source>
</evidence>
<dbReference type="Gene3D" id="3.50.50.60">
    <property type="entry name" value="FAD/NAD(P)-binding domain"/>
    <property type="match status" value="1"/>
</dbReference>
<evidence type="ECO:0000256" key="2">
    <source>
        <dbReference type="ARBA" id="ARBA00022630"/>
    </source>
</evidence>
<proteinExistence type="predicted"/>
<keyword evidence="5 8" id="KW-0503">Monooxygenase</keyword>
<dbReference type="GO" id="GO:0071949">
    <property type="term" value="F:FAD binding"/>
    <property type="evidence" value="ECO:0007669"/>
    <property type="project" value="InterPro"/>
</dbReference>
<dbReference type="PANTHER" id="PTHR13789">
    <property type="entry name" value="MONOOXYGENASE"/>
    <property type="match status" value="1"/>
</dbReference>
<keyword evidence="6" id="KW-1133">Transmembrane helix</keyword>
<keyword evidence="2" id="KW-0285">Flavoprotein</keyword>
<dbReference type="InterPro" id="IPR050493">
    <property type="entry name" value="FAD-dep_Monooxygenase_BioMet"/>
</dbReference>
<feature type="transmembrane region" description="Helical" evidence="6">
    <location>
        <begin position="12"/>
        <end position="28"/>
    </location>
</feature>
<evidence type="ECO:0000313" key="9">
    <source>
        <dbReference type="Proteomes" id="UP000676325"/>
    </source>
</evidence>
<protein>
    <submittedName>
        <fullName evidence="8">FAD-dependent monooxygenase</fullName>
    </submittedName>
</protein>
<comment type="cofactor">
    <cofactor evidence="1">
        <name>FAD</name>
        <dbReference type="ChEBI" id="CHEBI:57692"/>
    </cofactor>
</comment>
<dbReference type="RefSeq" id="WP_212518128.1">
    <property type="nucleotide sequence ID" value="NZ_JAGSOH010000026.1"/>
</dbReference>
<keyword evidence="3" id="KW-0274">FAD</keyword>
<name>A0A941E610_9ACTN</name>